<dbReference type="GO" id="GO:0004729">
    <property type="term" value="F:oxygen-dependent protoporphyrinogen oxidase activity"/>
    <property type="evidence" value="ECO:0007669"/>
    <property type="project" value="UniProtKB-UniRule"/>
</dbReference>
<evidence type="ECO:0000313" key="9">
    <source>
        <dbReference type="Proteomes" id="UP000221024"/>
    </source>
</evidence>
<dbReference type="Proteomes" id="UP000221024">
    <property type="component" value="Unassembled WGS sequence"/>
</dbReference>
<dbReference type="EMBL" id="PDEP01000007">
    <property type="protein sequence ID" value="PEN06795.1"/>
    <property type="molecule type" value="Genomic_DNA"/>
</dbReference>
<dbReference type="AlphaFoldDB" id="A0A2H3P6Z3"/>
<dbReference type="SUPFAM" id="SSF51905">
    <property type="entry name" value="FAD/NAD(P)-binding domain"/>
    <property type="match status" value="1"/>
</dbReference>
<organism evidence="8 9">
    <name type="scientific">Longimonas halophila</name>
    <dbReference type="NCBI Taxonomy" id="1469170"/>
    <lineage>
        <taxon>Bacteria</taxon>
        <taxon>Pseudomonadati</taxon>
        <taxon>Rhodothermota</taxon>
        <taxon>Rhodothermia</taxon>
        <taxon>Rhodothermales</taxon>
        <taxon>Salisaetaceae</taxon>
        <taxon>Longimonas</taxon>
    </lineage>
</organism>
<dbReference type="InterPro" id="IPR036188">
    <property type="entry name" value="FAD/NAD-bd_sf"/>
</dbReference>
<dbReference type="GO" id="GO:0005737">
    <property type="term" value="C:cytoplasm"/>
    <property type="evidence" value="ECO:0007669"/>
    <property type="project" value="UniProtKB-SubCell"/>
</dbReference>
<comment type="caution">
    <text evidence="8">The sequence shown here is derived from an EMBL/GenBank/DDBJ whole genome shotgun (WGS) entry which is preliminary data.</text>
</comment>
<evidence type="ECO:0000256" key="6">
    <source>
        <dbReference type="RuleBase" id="RU364052"/>
    </source>
</evidence>
<comment type="function">
    <text evidence="6">Involved in coproporphyrin-dependent heme b biosynthesis. Catalyzes the oxidation of coproporphyrinogen III to coproporphyrin III.</text>
</comment>
<keyword evidence="5 6" id="KW-0350">Heme biosynthesis</keyword>
<sequence>MDTQVAIIGAGISGLAAAYRLHTSGHDVRVFESNAQAGGVIRTHRHDGLLIEEGPNSINGAGPALTRVLHELDLMAARITANPDARNRFVVRNRQPVPIPQSIPDFLRTPLLSARAKARLLTEPFRKRGPSGESLADFVARRLGPEVLDYAVNPFVAGVYGGRPDQLAVQHAFPMLKTLEKKHGSLFVGGLRKALSGSSDNGDAPTLSGLFSFRDGLQTLPNALAAHLSDAVTLDCPVQQIAPAVRGWTLTHADGTTRAESVVYAAPLHRLGDGITLDTPLGLDPLHALPYAPMRSVSLAVPEDAVSHPLDGFGMLVPAAESDLRILGTIFASTLFPDRAPEGQVLLTTFVGGARHPEHMELSPDATEALVQRDLGRLLGLSGGPTYAHHVTWPRAIPQYTAAHGRLLGRLDALETAHPGLHFAGNYRTGISVEDAFDSGWQAAGMLATTHS</sequence>
<proteinExistence type="inferred from homology"/>
<feature type="domain" description="Amine oxidase" evidence="7">
    <location>
        <begin position="12"/>
        <end position="444"/>
    </location>
</feature>
<evidence type="ECO:0000256" key="3">
    <source>
        <dbReference type="ARBA" id="ARBA00022827"/>
    </source>
</evidence>
<evidence type="ECO:0000256" key="1">
    <source>
        <dbReference type="ARBA" id="ARBA00001974"/>
    </source>
</evidence>
<dbReference type="EC" id="1.3.3.15" evidence="6"/>
<keyword evidence="6" id="KW-0963">Cytoplasm</keyword>
<keyword evidence="4 6" id="KW-0560">Oxidoreductase</keyword>
<comment type="cofactor">
    <cofactor evidence="1 6">
        <name>FAD</name>
        <dbReference type="ChEBI" id="CHEBI:57692"/>
    </cofactor>
</comment>
<dbReference type="GO" id="GO:0006783">
    <property type="term" value="P:heme biosynthetic process"/>
    <property type="evidence" value="ECO:0007669"/>
    <property type="project" value="UniProtKB-UniRule"/>
</dbReference>
<dbReference type="OrthoDB" id="9805195at2"/>
<evidence type="ECO:0000256" key="5">
    <source>
        <dbReference type="ARBA" id="ARBA00023133"/>
    </source>
</evidence>
<reference evidence="8 9" key="1">
    <citation type="submission" date="2017-10" db="EMBL/GenBank/DDBJ databases">
        <title>Draft genome of Longimonas halophila.</title>
        <authorList>
            <person name="Goh K.M."/>
            <person name="Shamsir M.S."/>
            <person name="Lim S.W."/>
        </authorList>
    </citation>
    <scope>NUCLEOTIDE SEQUENCE [LARGE SCALE GENOMIC DNA]</scope>
    <source>
        <strain evidence="8 9">KCTC 42399</strain>
    </source>
</reference>
<gene>
    <name evidence="8" type="primary">hemG</name>
    <name evidence="8" type="ORF">CRI93_09155</name>
</gene>
<dbReference type="InterPro" id="IPR050464">
    <property type="entry name" value="Zeta_carotene_desat/Oxidored"/>
</dbReference>
<dbReference type="Pfam" id="PF01593">
    <property type="entry name" value="Amino_oxidase"/>
    <property type="match status" value="1"/>
</dbReference>
<dbReference type="PANTHER" id="PTHR42923:SF44">
    <property type="entry name" value="PROTOPORPHYRINOGEN OXIDASE 2, CHLOROPLASTIC_MITOCHONDRIAL"/>
    <property type="match status" value="1"/>
</dbReference>
<dbReference type="SUPFAM" id="SSF54373">
    <property type="entry name" value="FAD-linked reductases, C-terminal domain"/>
    <property type="match status" value="1"/>
</dbReference>
<dbReference type="InterPro" id="IPR004572">
    <property type="entry name" value="Protoporphyrinogen_oxidase"/>
</dbReference>
<evidence type="ECO:0000259" key="7">
    <source>
        <dbReference type="Pfam" id="PF01593"/>
    </source>
</evidence>
<evidence type="ECO:0000256" key="4">
    <source>
        <dbReference type="ARBA" id="ARBA00023002"/>
    </source>
</evidence>
<protein>
    <recommendedName>
        <fullName evidence="6">Coproporphyrinogen III oxidase</fullName>
        <ecNumber evidence="6">1.3.3.15</ecNumber>
    </recommendedName>
</protein>
<evidence type="ECO:0000256" key="2">
    <source>
        <dbReference type="ARBA" id="ARBA00022630"/>
    </source>
</evidence>
<dbReference type="InterPro" id="IPR002937">
    <property type="entry name" value="Amino_oxidase"/>
</dbReference>
<keyword evidence="9" id="KW-1185">Reference proteome</keyword>
<dbReference type="RefSeq" id="WP_098062321.1">
    <property type="nucleotide sequence ID" value="NZ_PDEP01000007.1"/>
</dbReference>
<dbReference type="Gene3D" id="3.50.50.60">
    <property type="entry name" value="FAD/NAD(P)-binding domain"/>
    <property type="match status" value="1"/>
</dbReference>
<dbReference type="PANTHER" id="PTHR42923">
    <property type="entry name" value="PROTOPORPHYRINOGEN OXIDASE"/>
    <property type="match status" value="1"/>
</dbReference>
<accession>A0A2H3P6Z3</accession>
<keyword evidence="3 6" id="KW-0274">FAD</keyword>
<evidence type="ECO:0000313" key="8">
    <source>
        <dbReference type="EMBL" id="PEN06795.1"/>
    </source>
</evidence>
<comment type="pathway">
    <text evidence="6">Porphyrin-containing compound metabolism; protoheme biosynthesis.</text>
</comment>
<dbReference type="NCBIfam" id="TIGR00562">
    <property type="entry name" value="proto_IX_ox"/>
    <property type="match status" value="1"/>
</dbReference>
<comment type="similarity">
    <text evidence="6">Belongs to the protoporphyrinogen/coproporphyrinogen oxidase family. Coproporphyrinogen III oxidase subfamily.</text>
</comment>
<comment type="subcellular location">
    <subcellularLocation>
        <location evidence="6">Cytoplasm</location>
    </subcellularLocation>
</comment>
<dbReference type="PRINTS" id="PR00419">
    <property type="entry name" value="ADXRDTASE"/>
</dbReference>
<keyword evidence="2 6" id="KW-0285">Flavoprotein</keyword>
<comment type="catalytic activity">
    <reaction evidence="6">
        <text>coproporphyrinogen III + 3 O2 = coproporphyrin III + 3 H2O2</text>
        <dbReference type="Rhea" id="RHEA:43436"/>
        <dbReference type="ChEBI" id="CHEBI:15379"/>
        <dbReference type="ChEBI" id="CHEBI:16240"/>
        <dbReference type="ChEBI" id="CHEBI:57309"/>
        <dbReference type="ChEBI" id="CHEBI:131725"/>
        <dbReference type="EC" id="1.3.3.15"/>
    </reaction>
</comment>
<dbReference type="UniPathway" id="UPA00252"/>
<dbReference type="Gene3D" id="3.90.660.20">
    <property type="entry name" value="Protoporphyrinogen oxidase, mitochondrial, domain 2"/>
    <property type="match status" value="1"/>
</dbReference>
<name>A0A2H3P6Z3_9BACT</name>
<dbReference type="Gene3D" id="1.10.3110.10">
    <property type="entry name" value="protoporphyrinogen ix oxidase, domain 3"/>
    <property type="match status" value="1"/>
</dbReference>